<organism evidence="4 5">
    <name type="scientific">Undibacterium luofuense</name>
    <dbReference type="NCBI Taxonomy" id="2828733"/>
    <lineage>
        <taxon>Bacteria</taxon>
        <taxon>Pseudomonadati</taxon>
        <taxon>Pseudomonadota</taxon>
        <taxon>Betaproteobacteria</taxon>
        <taxon>Burkholderiales</taxon>
        <taxon>Oxalobacteraceae</taxon>
        <taxon>Undibacterium</taxon>
    </lineage>
</organism>
<dbReference type="InterPro" id="IPR013154">
    <property type="entry name" value="ADH-like_N"/>
</dbReference>
<dbReference type="Proteomes" id="UP000680067">
    <property type="component" value="Unassembled WGS sequence"/>
</dbReference>
<dbReference type="InterPro" id="IPR051603">
    <property type="entry name" value="Zinc-ADH_QOR/CCCR"/>
</dbReference>
<evidence type="ECO:0000259" key="3">
    <source>
        <dbReference type="SMART" id="SM00829"/>
    </source>
</evidence>
<keyword evidence="1" id="KW-0521">NADP</keyword>
<keyword evidence="5" id="KW-1185">Reference proteome</keyword>
<keyword evidence="2" id="KW-0560">Oxidoreductase</keyword>
<dbReference type="RefSeq" id="WP_212686581.1">
    <property type="nucleotide sequence ID" value="NZ_JAGSPN010000002.1"/>
</dbReference>
<evidence type="ECO:0000313" key="4">
    <source>
        <dbReference type="EMBL" id="MBR7781205.1"/>
    </source>
</evidence>
<keyword evidence="2" id="KW-0862">Zinc</keyword>
<dbReference type="SUPFAM" id="SSF51735">
    <property type="entry name" value="NAD(P)-binding Rossmann-fold domains"/>
    <property type="match status" value="1"/>
</dbReference>
<dbReference type="Pfam" id="PF13602">
    <property type="entry name" value="ADH_zinc_N_2"/>
    <property type="match status" value="1"/>
</dbReference>
<dbReference type="InterPro" id="IPR011032">
    <property type="entry name" value="GroES-like_sf"/>
</dbReference>
<evidence type="ECO:0000256" key="2">
    <source>
        <dbReference type="RuleBase" id="RU364000"/>
    </source>
</evidence>
<accession>A0A941DJX9</accession>
<comment type="similarity">
    <text evidence="2">Belongs to the zinc-containing alcohol dehydrogenase family. Quinone oxidoreductase subfamily.</text>
</comment>
<dbReference type="PANTHER" id="PTHR44154">
    <property type="entry name" value="QUINONE OXIDOREDUCTASE"/>
    <property type="match status" value="1"/>
</dbReference>
<evidence type="ECO:0000256" key="1">
    <source>
        <dbReference type="ARBA" id="ARBA00022857"/>
    </source>
</evidence>
<feature type="domain" description="Enoyl reductase (ER)" evidence="3">
    <location>
        <begin position="13"/>
        <end position="338"/>
    </location>
</feature>
<dbReference type="NCBIfam" id="TIGR02817">
    <property type="entry name" value="adh_fam_1"/>
    <property type="match status" value="1"/>
</dbReference>
<dbReference type="InterPro" id="IPR036291">
    <property type="entry name" value="NAD(P)-bd_dom_sf"/>
</dbReference>
<dbReference type="Gene3D" id="3.90.180.10">
    <property type="entry name" value="Medium-chain alcohol dehydrogenases, catalytic domain"/>
    <property type="match status" value="1"/>
</dbReference>
<dbReference type="GO" id="GO:0008270">
    <property type="term" value="F:zinc ion binding"/>
    <property type="evidence" value="ECO:0007669"/>
    <property type="project" value="InterPro"/>
</dbReference>
<sequence>MKAVGFRQSLPVSHPEALIDLDLPLPVPEAHDVLVKISAIAVNPVDTKIRRLAAPAAGEVRIPGWDAVGEIVTTGSAVSGFQPGQRVYYAGALARQGSNAQYQVVDARLIAAAPQSLSDEQAAAMPLTTITAWEILFDRLQVQRKGAEPRKPRQRTLLITGGAGGVGSMMIQLAKQLTDVTVIATASRESSAAWCRELGADHVINHHQPLLPQLQALGLSSVDMIASLTHTIEYIAQYVECLTPQGQLAVIDDADVLDVMPLKRKSISLHWESMFTRSMFSTDDIAQQGVLLAEVAAMVDAGRLRTTLSTVLQPFNAATLRQAHEMLESQQTIGKVVVTGFGHD</sequence>
<keyword evidence="2" id="KW-0479">Metal-binding</keyword>
<dbReference type="CDD" id="cd08252">
    <property type="entry name" value="AL_MDR"/>
    <property type="match status" value="1"/>
</dbReference>
<gene>
    <name evidence="4" type="ORF">KDM89_03540</name>
</gene>
<dbReference type="GO" id="GO:0016491">
    <property type="term" value="F:oxidoreductase activity"/>
    <property type="evidence" value="ECO:0007669"/>
    <property type="project" value="UniProtKB-KW"/>
</dbReference>
<dbReference type="InterPro" id="IPR014182">
    <property type="entry name" value="ADH_Zn_typ-1"/>
</dbReference>
<dbReference type="SUPFAM" id="SSF50129">
    <property type="entry name" value="GroES-like"/>
    <property type="match status" value="1"/>
</dbReference>
<reference evidence="4" key="1">
    <citation type="submission" date="2021-04" db="EMBL/GenBank/DDBJ databases">
        <title>novel species isolated from subtropical streams in China.</title>
        <authorList>
            <person name="Lu H."/>
        </authorList>
    </citation>
    <scope>NUCLEOTIDE SEQUENCE</scope>
    <source>
        <strain evidence="4">LFS511W</strain>
    </source>
</reference>
<name>A0A941DJX9_9BURK</name>
<evidence type="ECO:0000313" key="5">
    <source>
        <dbReference type="Proteomes" id="UP000680067"/>
    </source>
</evidence>
<dbReference type="EMBL" id="JAGSPN010000002">
    <property type="protein sequence ID" value="MBR7781205.1"/>
    <property type="molecule type" value="Genomic_DNA"/>
</dbReference>
<proteinExistence type="inferred from homology"/>
<dbReference type="Pfam" id="PF08240">
    <property type="entry name" value="ADH_N"/>
    <property type="match status" value="1"/>
</dbReference>
<dbReference type="Gene3D" id="3.40.50.720">
    <property type="entry name" value="NAD(P)-binding Rossmann-like Domain"/>
    <property type="match status" value="1"/>
</dbReference>
<dbReference type="PANTHER" id="PTHR44154:SF1">
    <property type="entry name" value="QUINONE OXIDOREDUCTASE"/>
    <property type="match status" value="1"/>
</dbReference>
<dbReference type="InterPro" id="IPR020843">
    <property type="entry name" value="ER"/>
</dbReference>
<comment type="caution">
    <text evidence="4">The sequence shown here is derived from an EMBL/GenBank/DDBJ whole genome shotgun (WGS) entry which is preliminary data.</text>
</comment>
<dbReference type="AlphaFoldDB" id="A0A941DJX9"/>
<protein>
    <recommendedName>
        <fullName evidence="2">Zinc-type alcohol dehydrogenase-like protein</fullName>
    </recommendedName>
</protein>
<dbReference type="SMART" id="SM00829">
    <property type="entry name" value="PKS_ER"/>
    <property type="match status" value="1"/>
</dbReference>